<keyword evidence="4" id="KW-1133">Transmembrane helix</keyword>
<dbReference type="PROSITE" id="PS50893">
    <property type="entry name" value="ABC_TRANSPORTER_2"/>
    <property type="match status" value="1"/>
</dbReference>
<dbReference type="GO" id="GO:0005524">
    <property type="term" value="F:ATP binding"/>
    <property type="evidence" value="ECO:0007669"/>
    <property type="project" value="UniProtKB-KW"/>
</dbReference>
<evidence type="ECO:0000256" key="3">
    <source>
        <dbReference type="ARBA" id="ARBA00022840"/>
    </source>
</evidence>
<dbReference type="Gene3D" id="1.20.1560.10">
    <property type="entry name" value="ABC transporter type 1, transmembrane domain"/>
    <property type="match status" value="1"/>
</dbReference>
<reference evidence="7" key="1">
    <citation type="submission" date="2021-07" db="EMBL/GenBank/DDBJ databases">
        <authorList>
            <person name="Durling M."/>
        </authorList>
    </citation>
    <scope>NUCLEOTIDE SEQUENCE</scope>
</reference>
<gene>
    <name evidence="7" type="ORF">HYALB_00011398</name>
</gene>
<accession>A0A9N9PRN7</accession>
<evidence type="ECO:0000256" key="4">
    <source>
        <dbReference type="ARBA" id="ARBA00022989"/>
    </source>
</evidence>
<dbReference type="SMART" id="SM00382">
    <property type="entry name" value="AAA"/>
    <property type="match status" value="1"/>
</dbReference>
<dbReference type="Gene3D" id="3.40.50.300">
    <property type="entry name" value="P-loop containing nucleotide triphosphate hydrolases"/>
    <property type="match status" value="1"/>
</dbReference>
<dbReference type="Proteomes" id="UP000701801">
    <property type="component" value="Unassembled WGS sequence"/>
</dbReference>
<comment type="caution">
    <text evidence="7">The sequence shown here is derived from an EMBL/GenBank/DDBJ whole genome shotgun (WGS) entry which is preliminary data.</text>
</comment>
<dbReference type="InterPro" id="IPR017871">
    <property type="entry name" value="ABC_transporter-like_CS"/>
</dbReference>
<keyword evidence="2" id="KW-0547">Nucleotide-binding</keyword>
<dbReference type="PANTHER" id="PTHR24223">
    <property type="entry name" value="ATP-BINDING CASSETTE SUB-FAMILY C"/>
    <property type="match status" value="1"/>
</dbReference>
<evidence type="ECO:0000256" key="1">
    <source>
        <dbReference type="ARBA" id="ARBA00022692"/>
    </source>
</evidence>
<evidence type="ECO:0000313" key="8">
    <source>
        <dbReference type="Proteomes" id="UP000701801"/>
    </source>
</evidence>
<evidence type="ECO:0000256" key="2">
    <source>
        <dbReference type="ARBA" id="ARBA00022741"/>
    </source>
</evidence>
<dbReference type="Pfam" id="PF00005">
    <property type="entry name" value="ABC_tran"/>
    <property type="match status" value="1"/>
</dbReference>
<sequence length="449" mass="49048">MLASMKTIKMLGFQRHITTGIQKLRAEELSAASKLRWIMVYYNASESDDRPANALGIFSPAITLVFFAAISGARGQKLDTETAFTTPDILSMVTHPANMVMTIVPRVVGSFAGFDRIQTFLLQPLLHDTRGNLTKGVSDPASGHLIELDPAITMQDVLIGHKIHVLGNVSLEVTAGSMTIISGPVGSGKTTLLRTILGEIIPAHGTVRVSTRKISYCAQKPWLPSSCIREVIHGMDGKVDTKWYHEVIEACCLTHDLEAMPDGDETQVGSRGLNLSGGQRQRVALARAFFARCDIILLDDCLSGLDGETEKNVFENLLGSGGLLRKLKTTVILVSNSTQFTYSSVAQYFQAADQILVLEDGGIKERGTWNDIKVKASSIAKFAPEKRNSLEAALSPKLDQLSAQIQAKNDLENDVSRQTGDFALYGIVFAKLSRIWLTWTQATIIELWA</sequence>
<proteinExistence type="predicted"/>
<evidence type="ECO:0000313" key="7">
    <source>
        <dbReference type="EMBL" id="CAG8972658.1"/>
    </source>
</evidence>
<evidence type="ECO:0000259" key="6">
    <source>
        <dbReference type="PROSITE" id="PS50893"/>
    </source>
</evidence>
<dbReference type="GO" id="GO:0016887">
    <property type="term" value="F:ATP hydrolysis activity"/>
    <property type="evidence" value="ECO:0007669"/>
    <property type="project" value="InterPro"/>
</dbReference>
<dbReference type="OrthoDB" id="4139357at2759"/>
<dbReference type="SUPFAM" id="SSF52540">
    <property type="entry name" value="P-loop containing nucleoside triphosphate hydrolases"/>
    <property type="match status" value="1"/>
</dbReference>
<dbReference type="InterPro" id="IPR003439">
    <property type="entry name" value="ABC_transporter-like_ATP-bd"/>
</dbReference>
<protein>
    <recommendedName>
        <fullName evidence="6">ABC transporter domain-containing protein</fullName>
    </recommendedName>
</protein>
<evidence type="ECO:0000256" key="5">
    <source>
        <dbReference type="ARBA" id="ARBA00023136"/>
    </source>
</evidence>
<dbReference type="InterPro" id="IPR050173">
    <property type="entry name" value="ABC_transporter_C-like"/>
</dbReference>
<organism evidence="7 8">
    <name type="scientific">Hymenoscyphus albidus</name>
    <dbReference type="NCBI Taxonomy" id="595503"/>
    <lineage>
        <taxon>Eukaryota</taxon>
        <taxon>Fungi</taxon>
        <taxon>Dikarya</taxon>
        <taxon>Ascomycota</taxon>
        <taxon>Pezizomycotina</taxon>
        <taxon>Leotiomycetes</taxon>
        <taxon>Helotiales</taxon>
        <taxon>Helotiaceae</taxon>
        <taxon>Hymenoscyphus</taxon>
    </lineage>
</organism>
<keyword evidence="5" id="KW-0472">Membrane</keyword>
<keyword evidence="8" id="KW-1185">Reference proteome</keyword>
<dbReference type="CDD" id="cd03250">
    <property type="entry name" value="ABCC_MRP_domain1"/>
    <property type="match status" value="1"/>
</dbReference>
<name>A0A9N9PRN7_9HELO</name>
<dbReference type="GO" id="GO:0016020">
    <property type="term" value="C:membrane"/>
    <property type="evidence" value="ECO:0007669"/>
    <property type="project" value="InterPro"/>
</dbReference>
<dbReference type="InterPro" id="IPR036640">
    <property type="entry name" value="ABC1_TM_sf"/>
</dbReference>
<dbReference type="PROSITE" id="PS00211">
    <property type="entry name" value="ABC_TRANSPORTER_1"/>
    <property type="match status" value="1"/>
</dbReference>
<dbReference type="AlphaFoldDB" id="A0A9N9PRN7"/>
<dbReference type="GO" id="GO:0042626">
    <property type="term" value="F:ATPase-coupled transmembrane transporter activity"/>
    <property type="evidence" value="ECO:0007669"/>
    <property type="project" value="TreeGrafter"/>
</dbReference>
<dbReference type="PANTHER" id="PTHR24223:SF345">
    <property type="entry name" value="ABC MULTIDRUG TRANSPORTER (EUROFUNG)"/>
    <property type="match status" value="1"/>
</dbReference>
<dbReference type="EMBL" id="CAJVRM010000050">
    <property type="protein sequence ID" value="CAG8972658.1"/>
    <property type="molecule type" value="Genomic_DNA"/>
</dbReference>
<feature type="domain" description="ABC transporter" evidence="6">
    <location>
        <begin position="146"/>
        <end position="385"/>
    </location>
</feature>
<dbReference type="InterPro" id="IPR003593">
    <property type="entry name" value="AAA+_ATPase"/>
</dbReference>
<dbReference type="InterPro" id="IPR027417">
    <property type="entry name" value="P-loop_NTPase"/>
</dbReference>
<keyword evidence="1" id="KW-0812">Transmembrane</keyword>
<keyword evidence="3" id="KW-0067">ATP-binding</keyword>